<reference evidence="2" key="1">
    <citation type="submission" date="2011-05" db="EMBL/GenBank/DDBJ databases">
        <authorList>
            <person name="Richards S.R."/>
            <person name="Qu J."/>
            <person name="Jiang H."/>
            <person name="Jhangiani S.N."/>
            <person name="Agravi P."/>
            <person name="Goodspeed R."/>
            <person name="Gross S."/>
            <person name="Mandapat C."/>
            <person name="Jackson L."/>
            <person name="Mathew T."/>
            <person name="Pu L."/>
            <person name="Thornton R."/>
            <person name="Saada N."/>
            <person name="Wilczek-Boney K.B."/>
            <person name="Lee S."/>
            <person name="Kovar C."/>
            <person name="Wu Y."/>
            <person name="Scherer S.E."/>
            <person name="Worley K.C."/>
            <person name="Muzny D.M."/>
            <person name="Gibbs R."/>
        </authorList>
    </citation>
    <scope>NUCLEOTIDE SEQUENCE</scope>
    <source>
        <strain evidence="2">Brora</strain>
    </source>
</reference>
<dbReference type="SUPFAM" id="SSF52047">
    <property type="entry name" value="RNI-like"/>
    <property type="match status" value="1"/>
</dbReference>
<keyword evidence="2" id="KW-1185">Reference proteome</keyword>
<evidence type="ECO:0000313" key="1">
    <source>
        <dbReference type="EnsemblMetazoa" id="SMAR012438-PA"/>
    </source>
</evidence>
<dbReference type="AlphaFoldDB" id="T1JF33"/>
<dbReference type="Gene3D" id="3.80.10.10">
    <property type="entry name" value="Ribonuclease Inhibitor"/>
    <property type="match status" value="1"/>
</dbReference>
<reference evidence="1" key="2">
    <citation type="submission" date="2015-02" db="UniProtKB">
        <authorList>
            <consortium name="EnsemblMetazoa"/>
        </authorList>
    </citation>
    <scope>IDENTIFICATION</scope>
</reference>
<evidence type="ECO:0008006" key="3">
    <source>
        <dbReference type="Google" id="ProtNLM"/>
    </source>
</evidence>
<dbReference type="PhylomeDB" id="T1JF33"/>
<dbReference type="InterPro" id="IPR001611">
    <property type="entry name" value="Leu-rich_rpt"/>
</dbReference>
<evidence type="ECO:0000313" key="2">
    <source>
        <dbReference type="Proteomes" id="UP000014500"/>
    </source>
</evidence>
<dbReference type="EnsemblMetazoa" id="SMAR012438-RA">
    <property type="protein sequence ID" value="SMAR012438-PA"/>
    <property type="gene ID" value="SMAR012438"/>
</dbReference>
<name>T1JF33_STRMM</name>
<protein>
    <recommendedName>
        <fullName evidence="3">F-box domain-containing protein</fullName>
    </recommendedName>
</protein>
<organism evidence="1 2">
    <name type="scientific">Strigamia maritima</name>
    <name type="common">European centipede</name>
    <name type="synonym">Geophilus maritimus</name>
    <dbReference type="NCBI Taxonomy" id="126957"/>
    <lineage>
        <taxon>Eukaryota</taxon>
        <taxon>Metazoa</taxon>
        <taxon>Ecdysozoa</taxon>
        <taxon>Arthropoda</taxon>
        <taxon>Myriapoda</taxon>
        <taxon>Chilopoda</taxon>
        <taxon>Pleurostigmophora</taxon>
        <taxon>Geophilomorpha</taxon>
        <taxon>Linotaeniidae</taxon>
        <taxon>Strigamia</taxon>
    </lineage>
</organism>
<dbReference type="Proteomes" id="UP000014500">
    <property type="component" value="Unassembled WGS sequence"/>
</dbReference>
<dbReference type="EMBL" id="JH432137">
    <property type="status" value="NOT_ANNOTATED_CDS"/>
    <property type="molecule type" value="Genomic_DNA"/>
</dbReference>
<accession>T1JF33</accession>
<proteinExistence type="predicted"/>
<dbReference type="HOGENOM" id="CLU_1024222_0_0_1"/>
<sequence length="272" mass="31525">MALSCYGQQVALYVFALSGRQQLLFVAVQLVDKMPYRNSLNLEEICLNKMISNFDVMQDQLANQPTIFIDTIFQLSCQAELYDLKSNIFIHSRTKSLHHLHLFELPMEQLIHQIGLVCKNLTYLKCVPVPSMGKLLQHLPQIQCLILRDAYRSRSDEDLVEICKHCPLLRKLDVQHWRITDKGLLSLNNCRKLEYLNVKFTDITSAGCFSILNKLPLLKVFKCKYTIDNNDLLFQLLETHFHSSVNETLRTYSIEKTPKRIKCIEDMTISTA</sequence>
<dbReference type="InterPro" id="IPR032675">
    <property type="entry name" value="LRR_dom_sf"/>
</dbReference>
<dbReference type="Pfam" id="PF13516">
    <property type="entry name" value="LRR_6"/>
    <property type="match status" value="2"/>
</dbReference>